<evidence type="ECO:0000313" key="2">
    <source>
        <dbReference type="EMBL" id="EYC02850.1"/>
    </source>
</evidence>
<protein>
    <submittedName>
        <fullName evidence="2">Uncharacterized protein</fullName>
    </submittedName>
</protein>
<reference evidence="3" key="1">
    <citation type="journal article" date="2015" name="Nat. Genet.">
        <title>The genome and transcriptome of the zoonotic hookworm Ancylostoma ceylanicum identify infection-specific gene families.</title>
        <authorList>
            <person name="Schwarz E.M."/>
            <person name="Hu Y."/>
            <person name="Antoshechkin I."/>
            <person name="Miller M.M."/>
            <person name="Sternberg P.W."/>
            <person name="Aroian R.V."/>
        </authorList>
    </citation>
    <scope>NUCLEOTIDE SEQUENCE</scope>
    <source>
        <strain evidence="3">HY135</strain>
    </source>
</reference>
<keyword evidence="3" id="KW-1185">Reference proteome</keyword>
<evidence type="ECO:0000313" key="3">
    <source>
        <dbReference type="Proteomes" id="UP000024635"/>
    </source>
</evidence>
<dbReference type="OrthoDB" id="5849698at2759"/>
<proteinExistence type="predicted"/>
<name>A0A016TJH5_9BILA</name>
<comment type="caution">
    <text evidence="2">The sequence shown here is derived from an EMBL/GenBank/DDBJ whole genome shotgun (WGS) entry which is preliminary data.</text>
</comment>
<dbReference type="AlphaFoldDB" id="A0A016TJH5"/>
<sequence>MSAEKRKSALSSPNSPQHKNHVQFGEGTKTEPKPSRPLSPAPKPHEVTAPPPSLPGAIKDEVELLRAGNVNKHGERLKPGSVEKWMAVGPP</sequence>
<gene>
    <name evidence="2" type="primary">Acey_s0097.g2974</name>
    <name evidence="2" type="ORF">Y032_0097g2974</name>
</gene>
<feature type="region of interest" description="Disordered" evidence="1">
    <location>
        <begin position="1"/>
        <end position="91"/>
    </location>
</feature>
<dbReference type="EMBL" id="JARK01001433">
    <property type="protein sequence ID" value="EYC02850.1"/>
    <property type="molecule type" value="Genomic_DNA"/>
</dbReference>
<organism evidence="2 3">
    <name type="scientific">Ancylostoma ceylanicum</name>
    <dbReference type="NCBI Taxonomy" id="53326"/>
    <lineage>
        <taxon>Eukaryota</taxon>
        <taxon>Metazoa</taxon>
        <taxon>Ecdysozoa</taxon>
        <taxon>Nematoda</taxon>
        <taxon>Chromadorea</taxon>
        <taxon>Rhabditida</taxon>
        <taxon>Rhabditina</taxon>
        <taxon>Rhabditomorpha</taxon>
        <taxon>Strongyloidea</taxon>
        <taxon>Ancylostomatidae</taxon>
        <taxon>Ancylostomatinae</taxon>
        <taxon>Ancylostoma</taxon>
    </lineage>
</organism>
<evidence type="ECO:0000256" key="1">
    <source>
        <dbReference type="SAM" id="MobiDB-lite"/>
    </source>
</evidence>
<accession>A0A016TJH5</accession>
<dbReference type="Proteomes" id="UP000024635">
    <property type="component" value="Unassembled WGS sequence"/>
</dbReference>